<proteinExistence type="predicted"/>
<dbReference type="Gene3D" id="3.10.10.10">
    <property type="entry name" value="HIV Type 1 Reverse Transcriptase, subunit A, domain 1"/>
    <property type="match status" value="1"/>
</dbReference>
<organism evidence="2">
    <name type="scientific">Tanacetum cinerariifolium</name>
    <name type="common">Dalmatian daisy</name>
    <name type="synonym">Chrysanthemum cinerariifolium</name>
    <dbReference type="NCBI Taxonomy" id="118510"/>
    <lineage>
        <taxon>Eukaryota</taxon>
        <taxon>Viridiplantae</taxon>
        <taxon>Streptophyta</taxon>
        <taxon>Embryophyta</taxon>
        <taxon>Tracheophyta</taxon>
        <taxon>Spermatophyta</taxon>
        <taxon>Magnoliopsida</taxon>
        <taxon>eudicotyledons</taxon>
        <taxon>Gunneridae</taxon>
        <taxon>Pentapetalae</taxon>
        <taxon>asterids</taxon>
        <taxon>campanulids</taxon>
        <taxon>Asterales</taxon>
        <taxon>Asteraceae</taxon>
        <taxon>Asteroideae</taxon>
        <taxon>Anthemideae</taxon>
        <taxon>Anthemidinae</taxon>
        <taxon>Tanacetum</taxon>
    </lineage>
</organism>
<reference evidence="2" key="1">
    <citation type="journal article" date="2019" name="Sci. Rep.">
        <title>Draft genome of Tanacetum cinerariifolium, the natural source of mosquito coil.</title>
        <authorList>
            <person name="Yamashiro T."/>
            <person name="Shiraishi A."/>
            <person name="Satake H."/>
            <person name="Nakayama K."/>
        </authorList>
    </citation>
    <scope>NUCLEOTIDE SEQUENCE</scope>
</reference>
<dbReference type="AlphaFoldDB" id="A0A6L2JPR3"/>
<keyword evidence="2" id="KW-0808">Transferase</keyword>
<dbReference type="Gene3D" id="3.30.70.270">
    <property type="match status" value="1"/>
</dbReference>
<dbReference type="EMBL" id="BKCJ010001128">
    <property type="protein sequence ID" value="GEU39061.1"/>
    <property type="molecule type" value="Genomic_DNA"/>
</dbReference>
<comment type="caution">
    <text evidence="2">The sequence shown here is derived from an EMBL/GenBank/DDBJ whole genome shotgun (WGS) entry which is preliminary data.</text>
</comment>
<evidence type="ECO:0000313" key="2">
    <source>
        <dbReference type="EMBL" id="GEU39061.1"/>
    </source>
</evidence>
<dbReference type="CDD" id="cd01647">
    <property type="entry name" value="RT_LTR"/>
    <property type="match status" value="1"/>
</dbReference>
<dbReference type="Pfam" id="PF00078">
    <property type="entry name" value="RVT_1"/>
    <property type="match status" value="1"/>
</dbReference>
<keyword evidence="2" id="KW-0695">RNA-directed DNA polymerase</keyword>
<dbReference type="InterPro" id="IPR043128">
    <property type="entry name" value="Rev_trsase/Diguanyl_cyclase"/>
</dbReference>
<name>A0A6L2JPR3_TANCI</name>
<dbReference type="PANTHER" id="PTHR24559:SF444">
    <property type="entry name" value="REVERSE TRANSCRIPTASE DOMAIN-CONTAINING PROTEIN"/>
    <property type="match status" value="1"/>
</dbReference>
<dbReference type="InterPro" id="IPR043502">
    <property type="entry name" value="DNA/RNA_pol_sf"/>
</dbReference>
<gene>
    <name evidence="2" type="ORF">Tci_011039</name>
</gene>
<protein>
    <submittedName>
        <fullName evidence="2">Reverse transcriptase domain-containing protein</fullName>
    </submittedName>
</protein>
<dbReference type="SUPFAM" id="SSF56672">
    <property type="entry name" value="DNA/RNA polymerases"/>
    <property type="match status" value="1"/>
</dbReference>
<evidence type="ECO:0000259" key="1">
    <source>
        <dbReference type="Pfam" id="PF00078"/>
    </source>
</evidence>
<sequence length="291" mass="33228">MIDEGIDVLWVAKQRITQTFSPNLEIFFPPLGEDEGAKGPMIIEVEIGGHRVHRIWRMCVDFKDLNKACPKDGYPLPEIDWKVESLCGLPFKCFLDTYKGYHQIQMAKKDEEKTAFITIQGIFCNTKMPFGLRNAGATYQHLTTEAEEAFKQMKQLIAELPMLMAPMEKEELIVYLAAAKETILSRPKVAGRLQKWSIELGEYAIHYRPRVSVKGQILADFIFERPEEDSPDTPMEEEEKLPKSWILFTDGSYCTDGSRAGVILTNLEGMEFTYALISGLMQQTTKQNMKL</sequence>
<dbReference type="GO" id="GO:0003964">
    <property type="term" value="F:RNA-directed DNA polymerase activity"/>
    <property type="evidence" value="ECO:0007669"/>
    <property type="project" value="UniProtKB-KW"/>
</dbReference>
<dbReference type="InterPro" id="IPR000477">
    <property type="entry name" value="RT_dom"/>
</dbReference>
<keyword evidence="2" id="KW-0548">Nucleotidyltransferase</keyword>
<dbReference type="PANTHER" id="PTHR24559">
    <property type="entry name" value="TRANSPOSON TY3-I GAG-POL POLYPROTEIN"/>
    <property type="match status" value="1"/>
</dbReference>
<feature type="domain" description="Reverse transcriptase" evidence="1">
    <location>
        <begin position="56"/>
        <end position="153"/>
    </location>
</feature>
<dbReference type="InterPro" id="IPR053134">
    <property type="entry name" value="RNA-dir_DNA_polymerase"/>
</dbReference>
<accession>A0A6L2JPR3</accession>